<dbReference type="Gene3D" id="2.30.30.380">
    <property type="entry name" value="Zn-finger domain of Sec23/24"/>
    <property type="match status" value="1"/>
</dbReference>
<evidence type="ECO:0000313" key="13">
    <source>
        <dbReference type="EMBL" id="OQV24771.1"/>
    </source>
</evidence>
<evidence type="ECO:0000259" key="12">
    <source>
        <dbReference type="Pfam" id="PF08033"/>
    </source>
</evidence>
<dbReference type="GO" id="GO:0030127">
    <property type="term" value="C:COPII vesicle coat"/>
    <property type="evidence" value="ECO:0007669"/>
    <property type="project" value="InterPro"/>
</dbReference>
<evidence type="ECO:0000256" key="7">
    <source>
        <dbReference type="SAM" id="MobiDB-lite"/>
    </source>
</evidence>
<dbReference type="GO" id="GO:0070971">
    <property type="term" value="C:endoplasmic reticulum exit site"/>
    <property type="evidence" value="ECO:0007669"/>
    <property type="project" value="TreeGrafter"/>
</dbReference>
<dbReference type="Pfam" id="PF04810">
    <property type="entry name" value="zf-Sec23_Sec24"/>
    <property type="match status" value="1"/>
</dbReference>
<feature type="region of interest" description="Disordered" evidence="7">
    <location>
        <begin position="291"/>
        <end position="313"/>
    </location>
</feature>
<feature type="domain" description="Sec23/Sec24 beta-sandwich" evidence="12">
    <location>
        <begin position="855"/>
        <end position="937"/>
    </location>
</feature>
<dbReference type="InterPro" id="IPR036465">
    <property type="entry name" value="vWFA_dom_sf"/>
</dbReference>
<dbReference type="SUPFAM" id="SSF82919">
    <property type="entry name" value="Zn-finger domain of Sec23/24"/>
    <property type="match status" value="1"/>
</dbReference>
<evidence type="ECO:0000256" key="6">
    <source>
        <dbReference type="ARBA" id="ARBA00023329"/>
    </source>
</evidence>
<dbReference type="PANTHER" id="PTHR13803:SF4">
    <property type="entry name" value="SECRETORY 24CD, ISOFORM C"/>
    <property type="match status" value="1"/>
</dbReference>
<dbReference type="OrthoDB" id="49016at2759"/>
<feature type="domain" description="Sec23/Sec24 trunk" evidence="10">
    <location>
        <begin position="605"/>
        <end position="850"/>
    </location>
</feature>
<feature type="domain" description="Sec23/Sec24 helical" evidence="11">
    <location>
        <begin position="952"/>
        <end position="1051"/>
    </location>
</feature>
<feature type="region of interest" description="Disordered" evidence="7">
    <location>
        <begin position="329"/>
        <end position="425"/>
    </location>
</feature>
<dbReference type="Gene3D" id="2.60.40.1670">
    <property type="entry name" value="beta-sandwich domain of Sec23/24"/>
    <property type="match status" value="1"/>
</dbReference>
<dbReference type="InterPro" id="IPR006896">
    <property type="entry name" value="Sec23/24_trunk_dom"/>
</dbReference>
<feature type="compositionally biased region" description="Polar residues" evidence="7">
    <location>
        <begin position="368"/>
        <end position="383"/>
    </location>
</feature>
<dbReference type="Proteomes" id="UP000192578">
    <property type="component" value="Unassembled WGS sequence"/>
</dbReference>
<feature type="domain" description="Zinc finger Sec23/Sec24-type" evidence="9">
    <location>
        <begin position="528"/>
        <end position="566"/>
    </location>
</feature>
<evidence type="ECO:0000256" key="5">
    <source>
        <dbReference type="ARBA" id="ARBA00022927"/>
    </source>
</evidence>
<dbReference type="SUPFAM" id="SSF81995">
    <property type="entry name" value="beta-sandwich domain of Sec23/24"/>
    <property type="match status" value="1"/>
</dbReference>
<gene>
    <name evidence="13" type="ORF">BV898_01362</name>
</gene>
<dbReference type="SUPFAM" id="SSF82754">
    <property type="entry name" value="C-terminal, gelsolin-like domain of Sec23/24"/>
    <property type="match status" value="1"/>
</dbReference>
<feature type="compositionally biased region" description="Polar residues" evidence="7">
    <location>
        <begin position="329"/>
        <end position="342"/>
    </location>
</feature>
<comment type="similarity">
    <text evidence="3">Belongs to the SEC23/SEC24 family. SEC24 subfamily.</text>
</comment>
<dbReference type="InterPro" id="IPR036180">
    <property type="entry name" value="Gelsolin-like_dom_sf"/>
</dbReference>
<feature type="region of interest" description="Disordered" evidence="7">
    <location>
        <begin position="1"/>
        <end position="21"/>
    </location>
</feature>
<dbReference type="Pfam" id="PF08033">
    <property type="entry name" value="Sec23_BS"/>
    <property type="match status" value="1"/>
</dbReference>
<evidence type="ECO:0000256" key="4">
    <source>
        <dbReference type="ARBA" id="ARBA00022448"/>
    </source>
</evidence>
<dbReference type="PANTHER" id="PTHR13803">
    <property type="entry name" value="SEC24-RELATED PROTEIN"/>
    <property type="match status" value="1"/>
</dbReference>
<evidence type="ECO:0000313" key="14">
    <source>
        <dbReference type="Proteomes" id="UP000192578"/>
    </source>
</evidence>
<keyword evidence="6" id="KW-0968">Cytoplasmic vesicle</keyword>
<dbReference type="Gene3D" id="1.20.120.730">
    <property type="entry name" value="Sec23/Sec24 helical domain"/>
    <property type="match status" value="1"/>
</dbReference>
<dbReference type="AlphaFoldDB" id="A0A1W0XBY5"/>
<dbReference type="Gene3D" id="3.40.20.10">
    <property type="entry name" value="Severin"/>
    <property type="match status" value="1"/>
</dbReference>
<dbReference type="CDD" id="cd01479">
    <property type="entry name" value="Sec24-like"/>
    <property type="match status" value="1"/>
</dbReference>
<reference evidence="14" key="1">
    <citation type="submission" date="2017-01" db="EMBL/GenBank/DDBJ databases">
        <title>Comparative genomics of anhydrobiosis in the tardigrade Hypsibius dujardini.</title>
        <authorList>
            <person name="Yoshida Y."/>
            <person name="Koutsovoulos G."/>
            <person name="Laetsch D."/>
            <person name="Stevens L."/>
            <person name="Kumar S."/>
            <person name="Horikawa D."/>
            <person name="Ishino K."/>
            <person name="Komine S."/>
            <person name="Tomita M."/>
            <person name="Blaxter M."/>
            <person name="Arakawa K."/>
        </authorList>
    </citation>
    <scope>NUCLEOTIDE SEQUENCE [LARGE SCALE GENOMIC DNA]</scope>
    <source>
        <strain evidence="14">Z151</strain>
    </source>
</reference>
<feature type="domain" description="Gelsolin-like" evidence="8">
    <location>
        <begin position="1090"/>
        <end position="1130"/>
    </location>
</feature>
<evidence type="ECO:0000259" key="9">
    <source>
        <dbReference type="Pfam" id="PF04810"/>
    </source>
</evidence>
<feature type="region of interest" description="Disordered" evidence="7">
    <location>
        <begin position="86"/>
        <end position="137"/>
    </location>
</feature>
<dbReference type="InterPro" id="IPR007123">
    <property type="entry name" value="Gelsolin-like_dom"/>
</dbReference>
<evidence type="ECO:0000259" key="8">
    <source>
        <dbReference type="Pfam" id="PF00626"/>
    </source>
</evidence>
<protein>
    <submittedName>
        <fullName evidence="13">Protein transport protein Sec24C</fullName>
    </submittedName>
</protein>
<dbReference type="GO" id="GO:0008270">
    <property type="term" value="F:zinc ion binding"/>
    <property type="evidence" value="ECO:0007669"/>
    <property type="project" value="InterPro"/>
</dbReference>
<comment type="subcellular location">
    <subcellularLocation>
        <location evidence="1">Cytoplasmic vesicle</location>
        <location evidence="1">COPII-coated vesicle membrane</location>
        <topology evidence="1">Peripheral membrane protein</topology>
        <orientation evidence="1">Cytoplasmic side</orientation>
    </subcellularLocation>
    <subcellularLocation>
        <location evidence="2">Endoplasmic reticulum membrane</location>
        <topology evidence="2">Peripheral membrane protein</topology>
        <orientation evidence="2">Cytoplasmic side</orientation>
    </subcellularLocation>
</comment>
<proteinExistence type="inferred from homology"/>
<evidence type="ECO:0000256" key="2">
    <source>
        <dbReference type="ARBA" id="ARBA00004397"/>
    </source>
</evidence>
<dbReference type="Pfam" id="PF00626">
    <property type="entry name" value="Gelsolin"/>
    <property type="match status" value="1"/>
</dbReference>
<dbReference type="InterPro" id="IPR036175">
    <property type="entry name" value="Sec23/24_helical_dom_sf"/>
</dbReference>
<feature type="compositionally biased region" description="Low complexity" evidence="7">
    <location>
        <begin position="347"/>
        <end position="364"/>
    </location>
</feature>
<keyword evidence="4" id="KW-0813">Transport</keyword>
<dbReference type="Pfam" id="PF04811">
    <property type="entry name" value="Sec23_trunk"/>
    <property type="match status" value="1"/>
</dbReference>
<feature type="compositionally biased region" description="Polar residues" evidence="7">
    <location>
        <begin position="124"/>
        <end position="137"/>
    </location>
</feature>
<dbReference type="EMBL" id="MTYJ01000005">
    <property type="protein sequence ID" value="OQV24771.1"/>
    <property type="molecule type" value="Genomic_DNA"/>
</dbReference>
<comment type="caution">
    <text evidence="13">The sequence shown here is derived from an EMBL/GenBank/DDBJ whole genome shotgun (WGS) entry which is preliminary data.</text>
</comment>
<accession>A0A1W0XBY5</accession>
<keyword evidence="5" id="KW-0653">Protein transport</keyword>
<dbReference type="InterPro" id="IPR050550">
    <property type="entry name" value="SEC23_SEC24_subfamily"/>
</dbReference>
<dbReference type="GO" id="GO:0005789">
    <property type="term" value="C:endoplasmic reticulum membrane"/>
    <property type="evidence" value="ECO:0007669"/>
    <property type="project" value="UniProtKB-SubCell"/>
</dbReference>
<dbReference type="InterPro" id="IPR006900">
    <property type="entry name" value="Sec23/24_helical_dom"/>
</dbReference>
<evidence type="ECO:0000256" key="3">
    <source>
        <dbReference type="ARBA" id="ARBA00008334"/>
    </source>
</evidence>
<organism evidence="13 14">
    <name type="scientific">Hypsibius exemplaris</name>
    <name type="common">Freshwater tardigrade</name>
    <dbReference type="NCBI Taxonomy" id="2072580"/>
    <lineage>
        <taxon>Eukaryota</taxon>
        <taxon>Metazoa</taxon>
        <taxon>Ecdysozoa</taxon>
        <taxon>Tardigrada</taxon>
        <taxon>Eutardigrada</taxon>
        <taxon>Parachela</taxon>
        <taxon>Hypsibioidea</taxon>
        <taxon>Hypsibiidae</taxon>
        <taxon>Hypsibius</taxon>
    </lineage>
</organism>
<dbReference type="FunFam" id="3.40.50.410:FF:000020">
    <property type="entry name" value="protein transport protein Sec24D isoform X1"/>
    <property type="match status" value="1"/>
</dbReference>
<keyword evidence="14" id="KW-1185">Reference proteome</keyword>
<sequence length="1211" mass="132001">MMPNTAGNGPQNGLQNGGGGGGNLVNSFQKLNFAPNVAANSSPALPTFRPPQVGNILNGNQPAGSVRATMPAMPVMPRMPVFSAASASSNNNVPLHSSVSQPMTQSSFTPSAAPVYAKPAEAGSGSSNSQPNVMEQSANQATSLYGNQSTSQYTNQAAGAYANSGSPQFTQMPGQSGNQSTAPYAAPSSQGYQQQQPTSNGYSSHASGQMTAQLPYQQVNSPSQQSTGMAGQQPSAQQYPTSYAPPQPTSAPPTQLTGSGNAYPPPPSTYNTPPYQNVPLNAPQFLAQASQPLPQTLPPGQQPSAASYNTPYQGPGFALQNAGAYSTPASPYYAQQTPQSGLPTPGPYTQQQQQPQPMGNQYPPQAHPHQSNPPHGNLQNFPMPNQPGGLSMMPPGPQYPGSTPAGGLGADGRPLAPAGGLRNAAPNLTNDVLPSVIDVLERDRVHNGGVYQSMLNPQLPPLVSTHARTVDCGNSVPEFLRSSLYAAPCTANLLKDSGIPFVLHMQPMAELAVDAQPLPIVYHGEKGPVRCTRCKAYMSPYMKFVEGGKKFQCPFCLIATEVPQEYFAYLDSEGRRVDIMQRAELCLGTYEFLATKEYCRNEKLPEPPAFIFMIDVSYRAISSGMVAQLCEMLRNELESLLPVEGNGQESKLRVGIATFSDSVHFFNMKAGLKQPSMMTVNDFSDMFVPLVDGFLVRLEESGQMFDKLLQEIPKIFADARQTDTILYPAIQAGMRALEAAGCPGKIFVFNFSLPVLDAPGKLKNRDNRELLGTDKEKTLLRPQVPDYTDLAKECVAVGCSVDLFLFPNSYIDVATLSEVSRLTGGETHKYAYYQADKDGHRFLWDLRRNLKRVIAFDAVMRVRTSAGIRPTDYFGNLSMPTTTEVHLASLDSDKVILAEIKHDDKLEDKSIVHIQVALLYTSLSAQRRVRVLNMALAASADIAELYRTAEIDVIMNFMTKNSIKGLYEFSPAAIREGLTERSTKILSAYRNTCSKQTGSGQLVLPETLKLLPLYTGCLVRSDLVSGLGAEVGADDRSWLICHLNSLSIEHSTSFLYPRFFVLNEPDERAETTPGQHTFRQIRSTCAGMRTDQAYLLENGVAMFLWLGSQLDPSWLGDVFGVNNLAQIDHEKGDAALSTRSSPVADELRRFITMIRNSRPVYMRLMIIKQADKMEGWFRRFLVEDQGSSSFQQSYVQYIYYLHNAIRDEVEK</sequence>
<dbReference type="InterPro" id="IPR006895">
    <property type="entry name" value="Znf_Sec23_Sec24"/>
</dbReference>
<evidence type="ECO:0000256" key="1">
    <source>
        <dbReference type="ARBA" id="ARBA00004299"/>
    </source>
</evidence>
<name>A0A1W0XBY5_HYPEX</name>
<dbReference type="InterPro" id="IPR041742">
    <property type="entry name" value="Sec24-like_trunk_dom"/>
</dbReference>
<evidence type="ECO:0000259" key="10">
    <source>
        <dbReference type="Pfam" id="PF04811"/>
    </source>
</evidence>
<dbReference type="InterPro" id="IPR036174">
    <property type="entry name" value="Znf_Sec23_Sec24_sf"/>
</dbReference>
<dbReference type="Pfam" id="PF04815">
    <property type="entry name" value="Sec23_helical"/>
    <property type="match status" value="1"/>
</dbReference>
<dbReference type="Gene3D" id="3.40.50.410">
    <property type="entry name" value="von Willebrand factor, type A domain"/>
    <property type="match status" value="1"/>
</dbReference>
<dbReference type="GO" id="GO:0006886">
    <property type="term" value="P:intracellular protein transport"/>
    <property type="evidence" value="ECO:0007669"/>
    <property type="project" value="InterPro"/>
</dbReference>
<feature type="region of interest" description="Disordered" evidence="7">
    <location>
        <begin position="162"/>
        <end position="279"/>
    </location>
</feature>
<dbReference type="SUPFAM" id="SSF53300">
    <property type="entry name" value="vWA-like"/>
    <property type="match status" value="1"/>
</dbReference>
<feature type="compositionally biased region" description="Polar residues" evidence="7">
    <location>
        <begin position="162"/>
        <end position="235"/>
    </location>
</feature>
<dbReference type="GO" id="GO:0090110">
    <property type="term" value="P:COPII-coated vesicle cargo loading"/>
    <property type="evidence" value="ECO:0007669"/>
    <property type="project" value="TreeGrafter"/>
</dbReference>
<dbReference type="InterPro" id="IPR029006">
    <property type="entry name" value="ADF-H/Gelsolin-like_dom_sf"/>
</dbReference>
<dbReference type="InterPro" id="IPR012990">
    <property type="entry name" value="Beta-sandwich_Sec23_24"/>
</dbReference>
<dbReference type="SUPFAM" id="SSF81811">
    <property type="entry name" value="Helical domain of Sec23/24"/>
    <property type="match status" value="1"/>
</dbReference>
<feature type="compositionally biased region" description="Polar residues" evidence="7">
    <location>
        <begin position="93"/>
        <end position="110"/>
    </location>
</feature>
<evidence type="ECO:0000259" key="11">
    <source>
        <dbReference type="Pfam" id="PF04815"/>
    </source>
</evidence>
<dbReference type="GO" id="GO:0000149">
    <property type="term" value="F:SNARE binding"/>
    <property type="evidence" value="ECO:0007669"/>
    <property type="project" value="TreeGrafter"/>
</dbReference>